<proteinExistence type="predicted"/>
<feature type="region of interest" description="Disordered" evidence="1">
    <location>
        <begin position="400"/>
        <end position="461"/>
    </location>
</feature>
<gene>
    <name evidence="3" type="ORF">DMC30DRAFT_262979</name>
</gene>
<evidence type="ECO:0000256" key="1">
    <source>
        <dbReference type="SAM" id="MobiDB-lite"/>
    </source>
</evidence>
<feature type="region of interest" description="Disordered" evidence="1">
    <location>
        <begin position="220"/>
        <end position="310"/>
    </location>
</feature>
<feature type="compositionally biased region" description="Pro residues" evidence="1">
    <location>
        <begin position="298"/>
        <end position="310"/>
    </location>
</feature>
<dbReference type="InterPro" id="IPR002716">
    <property type="entry name" value="PIN_dom"/>
</dbReference>
<evidence type="ECO:0000313" key="4">
    <source>
        <dbReference type="Proteomes" id="UP000311382"/>
    </source>
</evidence>
<keyword evidence="4" id="KW-1185">Reference proteome</keyword>
<dbReference type="Proteomes" id="UP000311382">
    <property type="component" value="Unassembled WGS sequence"/>
</dbReference>
<protein>
    <submittedName>
        <fullName evidence="3">PIN domain-containing protein</fullName>
    </submittedName>
</protein>
<sequence length="543" mass="58174">MDEDEPPATQDVLDAVSSLRSGEDGCAQMQLDLPWELDGGAPPGGGGLVVVVVVDTNILIGHLALLRDFVDLASSPSLPEPHRPTLLVPHVVVAELDGLKASSRLAEPTRRGTGVRAQSSIAALARAATNWLLDALAPGRASAIVRGQRKGETLFGSRGPPPGESNDSLVLDAALYHVQRAGRAVLLTDDRNLRLRATIEQVEALGVDDDLDARRLLERLSPAAVNPGSPPRGQAPEPRPPLSPEQSRHSSSPKTPRRRRSSPPRRAPLPPAPPLVPTPPAPPRPARPPRAFSMELDPPTPPPLHASLEPPPLWPVQRPPDIFRNASALLAHFVALPLFRHAFEHLRRTKPAEQGRWQDEMGDWRDWTATECVEAVRRWWDEGDVAGLCRIGLEAAAAAGPPRDATALARRAPQKAAPTSPRAAGASDSRWASAAPFTTRAPLAPTPASPPSTSRRPVPSVDTQLRDLHSSLPILSLSLSVPPDSTSTWSAPRWEVLLEGFAALLLALLGGAVRGDVRDDVGKIVGEWVRDLEGLGIRVQVEV</sequence>
<dbReference type="PANTHER" id="PTHR16161:SF0">
    <property type="entry name" value="TRANSCRIPTIONAL PROTEIN SWT1"/>
    <property type="match status" value="1"/>
</dbReference>
<dbReference type="CDD" id="cd18727">
    <property type="entry name" value="PIN_Swt1-like"/>
    <property type="match status" value="1"/>
</dbReference>
<dbReference type="InterPro" id="IPR052626">
    <property type="entry name" value="SWT1_Regulator"/>
</dbReference>
<dbReference type="Pfam" id="PF13638">
    <property type="entry name" value="PIN_4"/>
    <property type="match status" value="1"/>
</dbReference>
<feature type="compositionally biased region" description="Low complexity" evidence="1">
    <location>
        <begin position="451"/>
        <end position="460"/>
    </location>
</feature>
<dbReference type="PRINTS" id="PR01217">
    <property type="entry name" value="PRICHEXTENSN"/>
</dbReference>
<dbReference type="EMBL" id="SOZI01000071">
    <property type="protein sequence ID" value="TNY20264.1"/>
    <property type="molecule type" value="Genomic_DNA"/>
</dbReference>
<dbReference type="GO" id="GO:0005634">
    <property type="term" value="C:nucleus"/>
    <property type="evidence" value="ECO:0007669"/>
    <property type="project" value="TreeGrafter"/>
</dbReference>
<dbReference type="SUPFAM" id="SSF88723">
    <property type="entry name" value="PIN domain-like"/>
    <property type="match status" value="1"/>
</dbReference>
<evidence type="ECO:0000259" key="2">
    <source>
        <dbReference type="SMART" id="SM00670"/>
    </source>
</evidence>
<feature type="compositionally biased region" description="Pro residues" evidence="1">
    <location>
        <begin position="265"/>
        <end position="288"/>
    </location>
</feature>
<dbReference type="AlphaFoldDB" id="A0A5C5FW52"/>
<feature type="domain" description="PIN" evidence="2">
    <location>
        <begin position="50"/>
        <end position="195"/>
    </location>
</feature>
<feature type="compositionally biased region" description="Low complexity" evidence="1">
    <location>
        <begin position="400"/>
        <end position="409"/>
    </location>
</feature>
<dbReference type="GO" id="GO:0004540">
    <property type="term" value="F:RNA nuclease activity"/>
    <property type="evidence" value="ECO:0007669"/>
    <property type="project" value="UniProtKB-ARBA"/>
</dbReference>
<dbReference type="PANTHER" id="PTHR16161">
    <property type="entry name" value="TRANSCRIPTIONAL PROTEIN SWT1"/>
    <property type="match status" value="1"/>
</dbReference>
<accession>A0A5C5FW52</accession>
<dbReference type="InterPro" id="IPR029060">
    <property type="entry name" value="PIN-like_dom_sf"/>
</dbReference>
<dbReference type="SMART" id="SM00670">
    <property type="entry name" value="PINc"/>
    <property type="match status" value="1"/>
</dbReference>
<name>A0A5C5FW52_9BASI</name>
<dbReference type="OrthoDB" id="2017974at2759"/>
<feature type="compositionally biased region" description="Low complexity" evidence="1">
    <location>
        <begin position="434"/>
        <end position="443"/>
    </location>
</feature>
<dbReference type="Gene3D" id="3.40.50.1010">
    <property type="entry name" value="5'-nuclease"/>
    <property type="match status" value="1"/>
</dbReference>
<evidence type="ECO:0000313" key="3">
    <source>
        <dbReference type="EMBL" id="TNY20264.1"/>
    </source>
</evidence>
<reference evidence="3 4" key="1">
    <citation type="submission" date="2019-03" db="EMBL/GenBank/DDBJ databases">
        <title>Rhodosporidium diobovatum UCD-FST 08-225 genome sequencing, assembly, and annotation.</title>
        <authorList>
            <person name="Fakankun I.U."/>
            <person name="Fristensky B."/>
            <person name="Levin D.B."/>
        </authorList>
    </citation>
    <scope>NUCLEOTIDE SEQUENCE [LARGE SCALE GENOMIC DNA]</scope>
    <source>
        <strain evidence="3 4">UCD-FST 08-225</strain>
    </source>
</reference>
<organism evidence="3 4">
    <name type="scientific">Rhodotorula diobovata</name>
    <dbReference type="NCBI Taxonomy" id="5288"/>
    <lineage>
        <taxon>Eukaryota</taxon>
        <taxon>Fungi</taxon>
        <taxon>Dikarya</taxon>
        <taxon>Basidiomycota</taxon>
        <taxon>Pucciniomycotina</taxon>
        <taxon>Microbotryomycetes</taxon>
        <taxon>Sporidiobolales</taxon>
        <taxon>Sporidiobolaceae</taxon>
        <taxon>Rhodotorula</taxon>
    </lineage>
</organism>
<comment type="caution">
    <text evidence="3">The sequence shown here is derived from an EMBL/GenBank/DDBJ whole genome shotgun (WGS) entry which is preliminary data.</text>
</comment>